<reference evidence="2" key="1">
    <citation type="journal article" date="2023" name="G3 (Bethesda)">
        <title>Whole genome assemblies of Zophobas morio and Tenebrio molitor.</title>
        <authorList>
            <person name="Kaur S."/>
            <person name="Stinson S.A."/>
            <person name="diCenzo G.C."/>
        </authorList>
    </citation>
    <scope>NUCLEOTIDE SEQUENCE</scope>
    <source>
        <strain evidence="2">QUZm001</strain>
    </source>
</reference>
<dbReference type="GO" id="GO:0007635">
    <property type="term" value="P:chemosensory behavior"/>
    <property type="evidence" value="ECO:0007669"/>
    <property type="project" value="TreeGrafter"/>
</dbReference>
<evidence type="ECO:0000313" key="3">
    <source>
        <dbReference type="Proteomes" id="UP001168821"/>
    </source>
</evidence>
<feature type="transmembrane region" description="Helical" evidence="1">
    <location>
        <begin position="116"/>
        <end position="139"/>
    </location>
</feature>
<feature type="transmembrane region" description="Helical" evidence="1">
    <location>
        <begin position="151"/>
        <end position="175"/>
    </location>
</feature>
<accession>A0AA38IBC1</accession>
<keyword evidence="3" id="KW-1185">Reference proteome</keyword>
<dbReference type="Proteomes" id="UP001168821">
    <property type="component" value="Unassembled WGS sequence"/>
</dbReference>
<proteinExistence type="predicted"/>
<dbReference type="GO" id="GO:0008049">
    <property type="term" value="P:male courtship behavior"/>
    <property type="evidence" value="ECO:0007669"/>
    <property type="project" value="TreeGrafter"/>
</dbReference>
<evidence type="ECO:0000256" key="1">
    <source>
        <dbReference type="SAM" id="Phobius"/>
    </source>
</evidence>
<keyword evidence="1" id="KW-0472">Membrane</keyword>
<dbReference type="AlphaFoldDB" id="A0AA38IBC1"/>
<sequence length="356" mass="41720">MSFRLISLLFKIGHVFGITPWSLQVPKISLLKKFYYVLIFVLIMYGFISRGVVQLRSHSTQLILLYVINNIALAGQNSAFLLRSLTKRKSWISFLRNLETTAELTHVRTRTTAKNFFCCGFLFVTVLHLLTMTLTVFALPQFRSSNVWQEFYADYFLTLFNFHNQFLSCVLVNMIRTRYKNLRKMVQVHFERRRKLHLESLKKIQYTVRSLKVTVDGYNDLFGWINLFHICNALARLVSLTEYGLARLTQLELLKFNVLNVLCLIWIVAGTVTVISMMSLVLREYQDMTRFWLNPKLSLDVTKLEELKLTECFRFFVQNAPEFTAANFFPIKRNILLNMSLIYVNSEIAMIQLGHL</sequence>
<evidence type="ECO:0000313" key="2">
    <source>
        <dbReference type="EMBL" id="KAJ3653012.1"/>
    </source>
</evidence>
<keyword evidence="1" id="KW-0812">Transmembrane</keyword>
<feature type="transmembrane region" description="Helical" evidence="1">
    <location>
        <begin position="35"/>
        <end position="53"/>
    </location>
</feature>
<dbReference type="PANTHER" id="PTHR21143">
    <property type="entry name" value="INVERTEBRATE GUSTATORY RECEPTOR"/>
    <property type="match status" value="1"/>
</dbReference>
<dbReference type="GO" id="GO:0030424">
    <property type="term" value="C:axon"/>
    <property type="evidence" value="ECO:0007669"/>
    <property type="project" value="TreeGrafter"/>
</dbReference>
<keyword evidence="1" id="KW-1133">Transmembrane helix</keyword>
<dbReference type="PANTHER" id="PTHR21143:SF104">
    <property type="entry name" value="GUSTATORY RECEPTOR 8A-RELATED"/>
    <property type="match status" value="1"/>
</dbReference>
<dbReference type="GO" id="GO:0043025">
    <property type="term" value="C:neuronal cell body"/>
    <property type="evidence" value="ECO:0007669"/>
    <property type="project" value="TreeGrafter"/>
</dbReference>
<feature type="transmembrane region" description="Helical" evidence="1">
    <location>
        <begin position="258"/>
        <end position="282"/>
    </location>
</feature>
<name>A0AA38IBC1_9CUCU</name>
<dbReference type="GO" id="GO:0030425">
    <property type="term" value="C:dendrite"/>
    <property type="evidence" value="ECO:0007669"/>
    <property type="project" value="TreeGrafter"/>
</dbReference>
<comment type="caution">
    <text evidence="2">The sequence shown here is derived from an EMBL/GenBank/DDBJ whole genome shotgun (WGS) entry which is preliminary data.</text>
</comment>
<dbReference type="EMBL" id="JALNTZ010000005">
    <property type="protein sequence ID" value="KAJ3653012.1"/>
    <property type="molecule type" value="Genomic_DNA"/>
</dbReference>
<protein>
    <recommendedName>
        <fullName evidence="4">Gustatory receptor</fullName>
    </recommendedName>
</protein>
<organism evidence="2 3">
    <name type="scientific">Zophobas morio</name>
    <dbReference type="NCBI Taxonomy" id="2755281"/>
    <lineage>
        <taxon>Eukaryota</taxon>
        <taxon>Metazoa</taxon>
        <taxon>Ecdysozoa</taxon>
        <taxon>Arthropoda</taxon>
        <taxon>Hexapoda</taxon>
        <taxon>Insecta</taxon>
        <taxon>Pterygota</taxon>
        <taxon>Neoptera</taxon>
        <taxon>Endopterygota</taxon>
        <taxon>Coleoptera</taxon>
        <taxon>Polyphaga</taxon>
        <taxon>Cucujiformia</taxon>
        <taxon>Tenebrionidae</taxon>
        <taxon>Zophobas</taxon>
    </lineage>
</organism>
<feature type="transmembrane region" description="Helical" evidence="1">
    <location>
        <begin position="59"/>
        <end position="82"/>
    </location>
</feature>
<evidence type="ECO:0008006" key="4">
    <source>
        <dbReference type="Google" id="ProtNLM"/>
    </source>
</evidence>
<gene>
    <name evidence="2" type="ORF">Zmor_018932</name>
</gene>